<evidence type="ECO:0000313" key="1">
    <source>
        <dbReference type="EMBL" id="GIM17506.1"/>
    </source>
</evidence>
<proteinExistence type="predicted"/>
<name>A0A8J4LZT3_9CHLO</name>
<feature type="non-terminal residue" evidence="1">
    <location>
        <position position="175"/>
    </location>
</feature>
<dbReference type="AlphaFoldDB" id="A0A8J4LZT3"/>
<accession>A0A8J4LZT3</accession>
<evidence type="ECO:0000313" key="2">
    <source>
        <dbReference type="Proteomes" id="UP000722791"/>
    </source>
</evidence>
<sequence>CLAVPLWRHAAVVVSRRHRDLFTGFFTCVFRVFPGCLCCPRHLCKRPFLFCWVRVSFAMSVMHPTSAARVRAPSAAAGSQLWRHWVHAGVCFYTGKEAEKTIPRADAGDGGSREGDTGSRRLVHGPHYNVVWRYMLVLAMVAAGQVTKAVELAADAARLVTDAAGPETEAGRRRR</sequence>
<reference evidence="1" key="1">
    <citation type="journal article" date="2021" name="Proc. Natl. Acad. Sci. U.S.A.">
        <title>Three genomes in the algal genus Volvox reveal the fate of a haploid sex-determining region after a transition to homothallism.</title>
        <authorList>
            <person name="Yamamoto K."/>
            <person name="Hamaji T."/>
            <person name="Kawai-Toyooka H."/>
            <person name="Matsuzaki R."/>
            <person name="Takahashi F."/>
            <person name="Nishimura Y."/>
            <person name="Kawachi M."/>
            <person name="Noguchi H."/>
            <person name="Minakuchi Y."/>
            <person name="Umen J.G."/>
            <person name="Toyoda A."/>
            <person name="Nozaki H."/>
        </authorList>
    </citation>
    <scope>NUCLEOTIDE SEQUENCE</scope>
    <source>
        <strain evidence="1">NIES-3785</strain>
    </source>
</reference>
<comment type="caution">
    <text evidence="1">The sequence shown here is derived from an EMBL/GenBank/DDBJ whole genome shotgun (WGS) entry which is preliminary data.</text>
</comment>
<feature type="non-terminal residue" evidence="1">
    <location>
        <position position="1"/>
    </location>
</feature>
<dbReference type="EMBL" id="BNCQ01000165">
    <property type="protein sequence ID" value="GIM17506.1"/>
    <property type="molecule type" value="Genomic_DNA"/>
</dbReference>
<gene>
    <name evidence="1" type="ORF">Vretimale_20055</name>
</gene>
<organism evidence="1 2">
    <name type="scientific">Volvox reticuliferus</name>
    <dbReference type="NCBI Taxonomy" id="1737510"/>
    <lineage>
        <taxon>Eukaryota</taxon>
        <taxon>Viridiplantae</taxon>
        <taxon>Chlorophyta</taxon>
        <taxon>core chlorophytes</taxon>
        <taxon>Chlorophyceae</taxon>
        <taxon>CS clade</taxon>
        <taxon>Chlamydomonadales</taxon>
        <taxon>Volvocaceae</taxon>
        <taxon>Volvox</taxon>
    </lineage>
</organism>
<dbReference type="Proteomes" id="UP000722791">
    <property type="component" value="Unassembled WGS sequence"/>
</dbReference>
<protein>
    <submittedName>
        <fullName evidence="1">Uncharacterized protein</fullName>
    </submittedName>
</protein>